<organism evidence="2">
    <name type="scientific">Sigmofec virus UA08Rod_4967</name>
    <dbReference type="NCBI Taxonomy" id="2929413"/>
    <lineage>
        <taxon>Viruses</taxon>
        <taxon>Monodnaviria</taxon>
        <taxon>Sangervirae</taxon>
        <taxon>Phixviricota</taxon>
        <taxon>Malgrandaviricetes</taxon>
        <taxon>Petitvirales</taxon>
        <taxon>Microviridae</taxon>
    </lineage>
</organism>
<evidence type="ECO:0000259" key="1">
    <source>
        <dbReference type="Pfam" id="PF23343"/>
    </source>
</evidence>
<name>A0A976R7F4_9VIRU</name>
<dbReference type="InterPro" id="IPR056906">
    <property type="entry name" value="ORF2/G2P_dom"/>
</dbReference>
<accession>A0A976R7F4</accession>
<reference evidence="2" key="1">
    <citation type="submission" date="2022-02" db="EMBL/GenBank/DDBJ databases">
        <title>Towards deciphering the DNA virus diversity associated with rodent species in the families Cricetidae and Heteromyidae.</title>
        <authorList>
            <person name="Lund M."/>
            <person name="Larsen B.B."/>
            <person name="Gryseels S."/>
            <person name="Kraberger S."/>
            <person name="Rowsey D.M."/>
            <person name="Steger L."/>
            <person name="Yule K.M."/>
            <person name="Upham N.S."/>
            <person name="Worobey M."/>
            <person name="Van Doorslaer K."/>
            <person name="Varsani A."/>
        </authorList>
    </citation>
    <scope>NUCLEOTIDE SEQUENCE</scope>
    <source>
        <strain evidence="2">UA08Rod_4967</strain>
    </source>
</reference>
<feature type="domain" description="Replication-associated protein ORF2/G2P" evidence="1">
    <location>
        <begin position="75"/>
        <end position="210"/>
    </location>
</feature>
<proteinExistence type="predicted"/>
<dbReference type="Pfam" id="PF23343">
    <property type="entry name" value="REP_ORF2-G2P"/>
    <property type="match status" value="1"/>
</dbReference>
<dbReference type="EMBL" id="OM869558">
    <property type="protein sequence ID" value="UPW41217.1"/>
    <property type="molecule type" value="Genomic_DNA"/>
</dbReference>
<evidence type="ECO:0000313" key="2">
    <source>
        <dbReference type="EMBL" id="UPW41217.1"/>
    </source>
</evidence>
<protein>
    <submittedName>
        <fullName evidence="2">Replication initiator protein</fullName>
    </submittedName>
</protein>
<sequence length="338" mass="39373">MACYEPIPCWTIEGALTDNGKKKIFFCETTESIEAHPGFERLYVPCGQCIGCRLDYAKQWAARISKEAQAYPNNAFVTLTYNDLNLPFKEYINQNTGELITGNPLEKDAISKFIKRLRRQYEYHNWGVGIRYFGCGEYGGRTGRPHYHLALLNYDATAPDDIKLLPRQSKSGYPLFTSEYLERLWGKGFVTIGELTPQSAGYIARYMLKKQKGVKKEWYYESQGKIPELTRVSNRPGIAREWFEQNIDELIQTDTIYISQRGKEPMKLHTPAYGMKIMEELRPEDYLRVKEARKKKAEMAKQLKLSRTTLDEWQQLKVEEAQQQQRAKLLVRNYENSQ</sequence>